<evidence type="ECO:0000313" key="10">
    <source>
        <dbReference type="Proteomes" id="UP000095621"/>
    </source>
</evidence>
<evidence type="ECO:0000259" key="7">
    <source>
        <dbReference type="PROSITE" id="PS51898"/>
    </source>
</evidence>
<reference evidence="9 10" key="1">
    <citation type="submission" date="2015-09" db="EMBL/GenBank/DDBJ databases">
        <authorList>
            <consortium name="Pathogen Informatics"/>
        </authorList>
    </citation>
    <scope>NUCLEOTIDE SEQUENCE [LARGE SCALE GENOMIC DNA]</scope>
    <source>
        <strain evidence="9 10">2789STDY5834875</strain>
    </source>
</reference>
<evidence type="ECO:0000256" key="3">
    <source>
        <dbReference type="ARBA" id="ARBA00022908"/>
    </source>
</evidence>
<dbReference type="InterPro" id="IPR002104">
    <property type="entry name" value="Integrase_catalytic"/>
</dbReference>
<dbReference type="Pfam" id="PF02899">
    <property type="entry name" value="Phage_int_SAM_1"/>
    <property type="match status" value="1"/>
</dbReference>
<dbReference type="SUPFAM" id="SSF56349">
    <property type="entry name" value="DNA breaking-rejoining enzymes"/>
    <property type="match status" value="1"/>
</dbReference>
<dbReference type="GO" id="GO:0015074">
    <property type="term" value="P:DNA integration"/>
    <property type="evidence" value="ECO:0007669"/>
    <property type="project" value="UniProtKB-KW"/>
</dbReference>
<dbReference type="EMBL" id="CZBU01000002">
    <property type="protein sequence ID" value="CUQ75871.1"/>
    <property type="molecule type" value="Genomic_DNA"/>
</dbReference>
<evidence type="ECO:0000313" key="9">
    <source>
        <dbReference type="EMBL" id="CUQ75871.1"/>
    </source>
</evidence>
<evidence type="ECO:0000259" key="8">
    <source>
        <dbReference type="PROSITE" id="PS51900"/>
    </source>
</evidence>
<dbReference type="PANTHER" id="PTHR30349">
    <property type="entry name" value="PHAGE INTEGRASE-RELATED"/>
    <property type="match status" value="1"/>
</dbReference>
<gene>
    <name evidence="9" type="primary">xerC_2</name>
    <name evidence="9" type="ORF">ERS852490_00752</name>
</gene>
<keyword evidence="5" id="KW-0233">DNA recombination</keyword>
<dbReference type="PROSITE" id="PS51898">
    <property type="entry name" value="TYR_RECOMBINASE"/>
    <property type="match status" value="1"/>
</dbReference>
<evidence type="ECO:0000256" key="6">
    <source>
        <dbReference type="PROSITE-ProRule" id="PRU01248"/>
    </source>
</evidence>
<dbReference type="GO" id="GO:0003677">
    <property type="term" value="F:DNA binding"/>
    <property type="evidence" value="ECO:0007669"/>
    <property type="project" value="UniProtKB-UniRule"/>
</dbReference>
<evidence type="ECO:0000256" key="4">
    <source>
        <dbReference type="ARBA" id="ARBA00023125"/>
    </source>
</evidence>
<dbReference type="Pfam" id="PF00589">
    <property type="entry name" value="Phage_integrase"/>
    <property type="match status" value="1"/>
</dbReference>
<dbReference type="RefSeq" id="WP_055214783.1">
    <property type="nucleotide sequence ID" value="NZ_CZBU01000002.1"/>
</dbReference>
<sequence length="581" mass="69636">MPAYQLYVYEAQEKREALEQKICEQVDACTEVNGTIRNRVKKFLIEEGITDISEMDAVLRVLYEEYLERNETVLAPITCLRGFDGIVIHRMKEELQTLAGRRNYTTEYREQWMCLSHYPEIEIAESFLASKDGKELLWNFTMECPRNLKMQIFTVLKEVIHTYQGCYRKEKLLALQRFYQFCAKHQVADIEIMTLTKEQQFEQELSEEFRGKKRSTMFGILRMSRKILFLQAPEIHWNANVWFLERFHFSRERMNPSKPVEWVSFKEVTNLENQKILQKYLRYLFGITDLSISTIRIKLLELRTFLVHFNGEEKPIYEVEAEKIQRYLESVQRQDTREKTANGRIFMILQFYNFLVVKGYLKKIPFRHVYYMQKEVHVYNDRSVPERIYTEILSKLAEFPEHLRLMFLHLWCTGIRGSEVCTLTGGDYEEKNGDYWLKVYQVKMKTYKRIPIPEALYDLVQVYKKKYQIGPEEYLFKSKKGGAFQYATLRYQMLKYCEKNQIADGEYIFRSHDYRHNLATLYYDNGISIQAVRDYLGHEYEEMTRQYVDYMPKKLEKASEVYFQEETHSFAAELMKGGFHG</sequence>
<dbReference type="InterPro" id="IPR044068">
    <property type="entry name" value="CB"/>
</dbReference>
<evidence type="ECO:0000256" key="5">
    <source>
        <dbReference type="ARBA" id="ARBA00023172"/>
    </source>
</evidence>
<dbReference type="PROSITE" id="PS51900">
    <property type="entry name" value="CB"/>
    <property type="match status" value="1"/>
</dbReference>
<comment type="similarity">
    <text evidence="2">Belongs to the 'phage' integrase family.</text>
</comment>
<dbReference type="GO" id="GO:0006310">
    <property type="term" value="P:DNA recombination"/>
    <property type="evidence" value="ECO:0007669"/>
    <property type="project" value="UniProtKB-KW"/>
</dbReference>
<dbReference type="InterPro" id="IPR010998">
    <property type="entry name" value="Integrase_recombinase_N"/>
</dbReference>
<organism evidence="9 10">
    <name type="scientific">Lachnospira eligens</name>
    <dbReference type="NCBI Taxonomy" id="39485"/>
    <lineage>
        <taxon>Bacteria</taxon>
        <taxon>Bacillati</taxon>
        <taxon>Bacillota</taxon>
        <taxon>Clostridia</taxon>
        <taxon>Lachnospirales</taxon>
        <taxon>Lachnospiraceae</taxon>
        <taxon>Lachnospira</taxon>
    </lineage>
</organism>
<dbReference type="InterPro" id="IPR004107">
    <property type="entry name" value="Integrase_SAM-like_N"/>
</dbReference>
<dbReference type="PANTHER" id="PTHR30349:SF64">
    <property type="entry name" value="PROPHAGE INTEGRASE INTD-RELATED"/>
    <property type="match status" value="1"/>
</dbReference>
<evidence type="ECO:0000256" key="1">
    <source>
        <dbReference type="ARBA" id="ARBA00003283"/>
    </source>
</evidence>
<dbReference type="OrthoDB" id="1863109at2"/>
<dbReference type="InterPro" id="IPR013762">
    <property type="entry name" value="Integrase-like_cat_sf"/>
</dbReference>
<dbReference type="Gene3D" id="1.10.150.130">
    <property type="match status" value="1"/>
</dbReference>
<dbReference type="CDD" id="cd00397">
    <property type="entry name" value="DNA_BRE_C"/>
    <property type="match status" value="1"/>
</dbReference>
<dbReference type="Proteomes" id="UP000095621">
    <property type="component" value="Unassembled WGS sequence"/>
</dbReference>
<keyword evidence="3" id="KW-0229">DNA integration</keyword>
<protein>
    <submittedName>
        <fullName evidence="9">Tyrosine recombinase XerC</fullName>
    </submittedName>
</protein>
<feature type="domain" description="Tyr recombinase" evidence="7">
    <location>
        <begin position="383"/>
        <end position="560"/>
    </location>
</feature>
<dbReference type="InterPro" id="IPR050090">
    <property type="entry name" value="Tyrosine_recombinase_XerCD"/>
</dbReference>
<evidence type="ECO:0000256" key="2">
    <source>
        <dbReference type="ARBA" id="ARBA00008857"/>
    </source>
</evidence>
<dbReference type="Gene3D" id="1.10.443.10">
    <property type="entry name" value="Intergrase catalytic core"/>
    <property type="match status" value="1"/>
</dbReference>
<keyword evidence="4 6" id="KW-0238">DNA-binding</keyword>
<comment type="function">
    <text evidence="1">Site-specific tyrosine recombinase, which acts by catalyzing the cutting and rejoining of the recombining DNA molecules.</text>
</comment>
<accession>A0A174YVU5</accession>
<proteinExistence type="inferred from homology"/>
<dbReference type="InterPro" id="IPR011010">
    <property type="entry name" value="DNA_brk_join_enz"/>
</dbReference>
<dbReference type="AlphaFoldDB" id="A0A174YVU5"/>
<feature type="domain" description="Core-binding (CB)" evidence="8">
    <location>
        <begin position="271"/>
        <end position="356"/>
    </location>
</feature>
<name>A0A174YVU5_9FIRM</name>